<proteinExistence type="predicted"/>
<protein>
    <submittedName>
        <fullName evidence="2">Uncharacterized protein</fullName>
    </submittedName>
</protein>
<evidence type="ECO:0000313" key="2">
    <source>
        <dbReference type="EMBL" id="KAK1297261.1"/>
    </source>
</evidence>
<reference evidence="2" key="1">
    <citation type="journal article" date="2023" name="Nat. Commun.">
        <title>Diploid and tetraploid genomes of Acorus and the evolution of monocots.</title>
        <authorList>
            <person name="Ma L."/>
            <person name="Liu K.W."/>
            <person name="Li Z."/>
            <person name="Hsiao Y.Y."/>
            <person name="Qi Y."/>
            <person name="Fu T."/>
            <person name="Tang G.D."/>
            <person name="Zhang D."/>
            <person name="Sun W.H."/>
            <person name="Liu D.K."/>
            <person name="Li Y."/>
            <person name="Chen G.Z."/>
            <person name="Liu X.D."/>
            <person name="Liao X.Y."/>
            <person name="Jiang Y.T."/>
            <person name="Yu X."/>
            <person name="Hao Y."/>
            <person name="Huang J."/>
            <person name="Zhao X.W."/>
            <person name="Ke S."/>
            <person name="Chen Y.Y."/>
            <person name="Wu W.L."/>
            <person name="Hsu J.L."/>
            <person name="Lin Y.F."/>
            <person name="Huang M.D."/>
            <person name="Li C.Y."/>
            <person name="Huang L."/>
            <person name="Wang Z.W."/>
            <person name="Zhao X."/>
            <person name="Zhong W.Y."/>
            <person name="Peng D.H."/>
            <person name="Ahmad S."/>
            <person name="Lan S."/>
            <person name="Zhang J.S."/>
            <person name="Tsai W.C."/>
            <person name="Van de Peer Y."/>
            <person name="Liu Z.J."/>
        </authorList>
    </citation>
    <scope>NUCLEOTIDE SEQUENCE</scope>
    <source>
        <strain evidence="2">CP</strain>
    </source>
</reference>
<evidence type="ECO:0000313" key="3">
    <source>
        <dbReference type="Proteomes" id="UP001180020"/>
    </source>
</evidence>
<comment type="caution">
    <text evidence="2">The sequence shown here is derived from an EMBL/GenBank/DDBJ whole genome shotgun (WGS) entry which is preliminary data.</text>
</comment>
<keyword evidence="3" id="KW-1185">Reference proteome</keyword>
<dbReference type="AlphaFoldDB" id="A0AAV9D6M4"/>
<feature type="region of interest" description="Disordered" evidence="1">
    <location>
        <begin position="1"/>
        <end position="73"/>
    </location>
</feature>
<feature type="region of interest" description="Disordered" evidence="1">
    <location>
        <begin position="86"/>
        <end position="112"/>
    </location>
</feature>
<organism evidence="2 3">
    <name type="scientific">Acorus calamus</name>
    <name type="common">Sweet flag</name>
    <dbReference type="NCBI Taxonomy" id="4465"/>
    <lineage>
        <taxon>Eukaryota</taxon>
        <taxon>Viridiplantae</taxon>
        <taxon>Streptophyta</taxon>
        <taxon>Embryophyta</taxon>
        <taxon>Tracheophyta</taxon>
        <taxon>Spermatophyta</taxon>
        <taxon>Magnoliopsida</taxon>
        <taxon>Liliopsida</taxon>
        <taxon>Acoraceae</taxon>
        <taxon>Acorus</taxon>
    </lineage>
</organism>
<evidence type="ECO:0000256" key="1">
    <source>
        <dbReference type="SAM" id="MobiDB-lite"/>
    </source>
</evidence>
<reference evidence="2" key="2">
    <citation type="submission" date="2023-06" db="EMBL/GenBank/DDBJ databases">
        <authorList>
            <person name="Ma L."/>
            <person name="Liu K.-W."/>
            <person name="Li Z."/>
            <person name="Hsiao Y.-Y."/>
            <person name="Qi Y."/>
            <person name="Fu T."/>
            <person name="Tang G."/>
            <person name="Zhang D."/>
            <person name="Sun W.-H."/>
            <person name="Liu D.-K."/>
            <person name="Li Y."/>
            <person name="Chen G.-Z."/>
            <person name="Liu X.-D."/>
            <person name="Liao X.-Y."/>
            <person name="Jiang Y.-T."/>
            <person name="Yu X."/>
            <person name="Hao Y."/>
            <person name="Huang J."/>
            <person name="Zhao X.-W."/>
            <person name="Ke S."/>
            <person name="Chen Y.-Y."/>
            <person name="Wu W.-L."/>
            <person name="Hsu J.-L."/>
            <person name="Lin Y.-F."/>
            <person name="Huang M.-D."/>
            <person name="Li C.-Y."/>
            <person name="Huang L."/>
            <person name="Wang Z.-W."/>
            <person name="Zhao X."/>
            <person name="Zhong W.-Y."/>
            <person name="Peng D.-H."/>
            <person name="Ahmad S."/>
            <person name="Lan S."/>
            <person name="Zhang J.-S."/>
            <person name="Tsai W.-C."/>
            <person name="Van De Peer Y."/>
            <person name="Liu Z.-J."/>
        </authorList>
    </citation>
    <scope>NUCLEOTIDE SEQUENCE</scope>
    <source>
        <strain evidence="2">CP</strain>
        <tissue evidence="2">Leaves</tissue>
    </source>
</reference>
<accession>A0AAV9D6M4</accession>
<sequence>MGRRDRLPNLPPDLVVKNRDRLKKSAKRRASPSPSATDPDGGVADPPPAVVEAAEEESDPPNPPVIEIEEERLDPTVAVAGERQRRFGWAPKVQNGEPSEISVVEDAPRRVH</sequence>
<dbReference type="Proteomes" id="UP001180020">
    <property type="component" value="Unassembled WGS sequence"/>
</dbReference>
<dbReference type="EMBL" id="JAUJYO010000015">
    <property type="protein sequence ID" value="KAK1297261.1"/>
    <property type="molecule type" value="Genomic_DNA"/>
</dbReference>
<gene>
    <name evidence="2" type="ORF">QJS10_CPB15g00138</name>
</gene>
<name>A0AAV9D6M4_ACOCL</name>
<feature type="compositionally biased region" description="Low complexity" evidence="1">
    <location>
        <begin position="31"/>
        <end position="44"/>
    </location>
</feature>
<feature type="compositionally biased region" description="Basic residues" evidence="1">
    <location>
        <begin position="20"/>
        <end position="30"/>
    </location>
</feature>